<name>A0ABP5BSW7_9MICO</name>
<evidence type="ECO:0000313" key="3">
    <source>
        <dbReference type="Proteomes" id="UP001499933"/>
    </source>
</evidence>
<evidence type="ECO:0000313" key="2">
    <source>
        <dbReference type="EMBL" id="GAA1952006.1"/>
    </source>
</evidence>
<comment type="caution">
    <text evidence="2">The sequence shown here is derived from an EMBL/GenBank/DDBJ whole genome shotgun (WGS) entry which is preliminary data.</text>
</comment>
<dbReference type="Proteomes" id="UP001499933">
    <property type="component" value="Unassembled WGS sequence"/>
</dbReference>
<protein>
    <submittedName>
        <fullName evidence="2">FdtA/QdtA family cupin domain-containing protein</fullName>
    </submittedName>
</protein>
<gene>
    <name evidence="2" type="ORF">GCM10009776_12460</name>
</gene>
<organism evidence="2 3">
    <name type="scientific">Microbacterium deminutum</name>
    <dbReference type="NCBI Taxonomy" id="344164"/>
    <lineage>
        <taxon>Bacteria</taxon>
        <taxon>Bacillati</taxon>
        <taxon>Actinomycetota</taxon>
        <taxon>Actinomycetes</taxon>
        <taxon>Micrococcales</taxon>
        <taxon>Microbacteriaceae</taxon>
        <taxon>Microbacterium</taxon>
    </lineage>
</organism>
<dbReference type="InterPro" id="IPR008894">
    <property type="entry name" value="QdtA_cupin_dom"/>
</dbReference>
<proteinExistence type="predicted"/>
<reference evidence="3" key="1">
    <citation type="journal article" date="2019" name="Int. J. Syst. Evol. Microbiol.">
        <title>The Global Catalogue of Microorganisms (GCM) 10K type strain sequencing project: providing services to taxonomists for standard genome sequencing and annotation.</title>
        <authorList>
            <consortium name="The Broad Institute Genomics Platform"/>
            <consortium name="The Broad Institute Genome Sequencing Center for Infectious Disease"/>
            <person name="Wu L."/>
            <person name="Ma J."/>
        </authorList>
    </citation>
    <scope>NUCLEOTIDE SEQUENCE [LARGE SCALE GENOMIC DNA]</scope>
    <source>
        <strain evidence="3">JCM 14901</strain>
    </source>
</reference>
<dbReference type="SUPFAM" id="SSF51182">
    <property type="entry name" value="RmlC-like cupins"/>
    <property type="match status" value="1"/>
</dbReference>
<dbReference type="Gene3D" id="2.60.120.10">
    <property type="entry name" value="Jelly Rolls"/>
    <property type="match status" value="1"/>
</dbReference>
<feature type="domain" description="Sugar 3,4-ketoisomerase QdtA cupin" evidence="1">
    <location>
        <begin position="3"/>
        <end position="127"/>
    </location>
</feature>
<dbReference type="Pfam" id="PF05523">
    <property type="entry name" value="FdtA"/>
    <property type="match status" value="1"/>
</dbReference>
<dbReference type="EMBL" id="BAAAOG010000001">
    <property type="protein sequence ID" value="GAA1952006.1"/>
    <property type="molecule type" value="Genomic_DNA"/>
</dbReference>
<keyword evidence="3" id="KW-1185">Reference proteome</keyword>
<sequence length="131" mass="14114">MSRVTPLRRHSDARGHLVAVSGEAEVPFAIRRVFWIYGNAGGLSRAGHANAATTELIVSVAGSCHASLDGPDGRTEVILNRPDAALLVPPMTWLELSDFTPDCVLIVLADTEYEAEDSIASLDRFQVLTAR</sequence>
<dbReference type="CDD" id="cd20292">
    <property type="entry name" value="cupin_QdtA-like"/>
    <property type="match status" value="1"/>
</dbReference>
<accession>A0ABP5BSW7</accession>
<evidence type="ECO:0000259" key="1">
    <source>
        <dbReference type="Pfam" id="PF05523"/>
    </source>
</evidence>
<dbReference type="InterPro" id="IPR014710">
    <property type="entry name" value="RmlC-like_jellyroll"/>
</dbReference>
<dbReference type="RefSeq" id="WP_344092312.1">
    <property type="nucleotide sequence ID" value="NZ_BAAAOG010000001.1"/>
</dbReference>
<dbReference type="InterPro" id="IPR011051">
    <property type="entry name" value="RmlC_Cupin_sf"/>
</dbReference>